<proteinExistence type="predicted"/>
<name>A0A3N4I324_ASCIM</name>
<accession>A0A3N4I324</accession>
<evidence type="ECO:0000313" key="3">
    <source>
        <dbReference type="EMBL" id="RPA78500.1"/>
    </source>
</evidence>
<feature type="region of interest" description="Disordered" evidence="2">
    <location>
        <begin position="78"/>
        <end position="144"/>
    </location>
</feature>
<feature type="compositionally biased region" description="Basic and acidic residues" evidence="2">
    <location>
        <begin position="119"/>
        <end position="132"/>
    </location>
</feature>
<sequence>MEFTTTSEQPFGIAAGALAFHPTIENFSWNTNPFSQDPLNGCQAGGTAFAEWNNLDAVSFFPAQGMMPKLEPQIVTHASTASTRVHSETPCASVVDNREPITPPPSPAPVTTPVSPTRTFDRFTPQDRENIRKGNMPVPTPLPRYRMAPKATLPTLPASVYAIGQRHPPVTPPVPTAPADEDYEAIENLFCELVEHPDLQTPREGAVDPCVLAMQLRDMFYGEMNKLKAVIKAQEERITDLTDDALTVKEDVEAYVKEVEIVYEEVMEERDQLHSRVDPITNRYLVDSSRELYTQEAFGTTFKDLVKEKQGWGNARRALSDRLISLYGNNNIGCVPLPAGVTVFSLIRYLCNARDVVEDGNFQAHSSTREEVVRGILSLTNEASAESRGMLTTMLGVLDGMGWWAIPEWMKPLMEQEGDAERAVSG</sequence>
<dbReference type="AlphaFoldDB" id="A0A3N4I324"/>
<protein>
    <submittedName>
        <fullName evidence="3">Uncharacterized protein</fullName>
    </submittedName>
</protein>
<keyword evidence="4" id="KW-1185">Reference proteome</keyword>
<reference evidence="3 4" key="1">
    <citation type="journal article" date="2018" name="Nat. Ecol. Evol.">
        <title>Pezizomycetes genomes reveal the molecular basis of ectomycorrhizal truffle lifestyle.</title>
        <authorList>
            <person name="Murat C."/>
            <person name="Payen T."/>
            <person name="Noel B."/>
            <person name="Kuo A."/>
            <person name="Morin E."/>
            <person name="Chen J."/>
            <person name="Kohler A."/>
            <person name="Krizsan K."/>
            <person name="Balestrini R."/>
            <person name="Da Silva C."/>
            <person name="Montanini B."/>
            <person name="Hainaut M."/>
            <person name="Levati E."/>
            <person name="Barry K.W."/>
            <person name="Belfiori B."/>
            <person name="Cichocki N."/>
            <person name="Clum A."/>
            <person name="Dockter R.B."/>
            <person name="Fauchery L."/>
            <person name="Guy J."/>
            <person name="Iotti M."/>
            <person name="Le Tacon F."/>
            <person name="Lindquist E.A."/>
            <person name="Lipzen A."/>
            <person name="Malagnac F."/>
            <person name="Mello A."/>
            <person name="Molinier V."/>
            <person name="Miyauchi S."/>
            <person name="Poulain J."/>
            <person name="Riccioni C."/>
            <person name="Rubini A."/>
            <person name="Sitrit Y."/>
            <person name="Splivallo R."/>
            <person name="Traeger S."/>
            <person name="Wang M."/>
            <person name="Zifcakova L."/>
            <person name="Wipf D."/>
            <person name="Zambonelli A."/>
            <person name="Paolocci F."/>
            <person name="Nowrousian M."/>
            <person name="Ottonello S."/>
            <person name="Baldrian P."/>
            <person name="Spatafora J.W."/>
            <person name="Henrissat B."/>
            <person name="Nagy L.G."/>
            <person name="Aury J.M."/>
            <person name="Wincker P."/>
            <person name="Grigoriev I.V."/>
            <person name="Bonfante P."/>
            <person name="Martin F.M."/>
        </authorList>
    </citation>
    <scope>NUCLEOTIDE SEQUENCE [LARGE SCALE GENOMIC DNA]</scope>
    <source>
        <strain evidence="3 4">RN42</strain>
    </source>
</reference>
<evidence type="ECO:0000256" key="1">
    <source>
        <dbReference type="SAM" id="Coils"/>
    </source>
</evidence>
<feature type="compositionally biased region" description="Pro residues" evidence="2">
    <location>
        <begin position="101"/>
        <end position="110"/>
    </location>
</feature>
<organism evidence="3 4">
    <name type="scientific">Ascobolus immersus RN42</name>
    <dbReference type="NCBI Taxonomy" id="1160509"/>
    <lineage>
        <taxon>Eukaryota</taxon>
        <taxon>Fungi</taxon>
        <taxon>Dikarya</taxon>
        <taxon>Ascomycota</taxon>
        <taxon>Pezizomycotina</taxon>
        <taxon>Pezizomycetes</taxon>
        <taxon>Pezizales</taxon>
        <taxon>Ascobolaceae</taxon>
        <taxon>Ascobolus</taxon>
    </lineage>
</organism>
<gene>
    <name evidence="3" type="ORF">BJ508DRAFT_309139</name>
</gene>
<dbReference type="Proteomes" id="UP000275078">
    <property type="component" value="Unassembled WGS sequence"/>
</dbReference>
<evidence type="ECO:0000256" key="2">
    <source>
        <dbReference type="SAM" id="MobiDB-lite"/>
    </source>
</evidence>
<keyword evidence="1" id="KW-0175">Coiled coil</keyword>
<feature type="coiled-coil region" evidence="1">
    <location>
        <begin position="224"/>
        <end position="276"/>
    </location>
</feature>
<evidence type="ECO:0000313" key="4">
    <source>
        <dbReference type="Proteomes" id="UP000275078"/>
    </source>
</evidence>
<dbReference type="EMBL" id="ML119710">
    <property type="protein sequence ID" value="RPA78500.1"/>
    <property type="molecule type" value="Genomic_DNA"/>
</dbReference>